<keyword evidence="3 6" id="KW-0808">Transferase</keyword>
<protein>
    <submittedName>
        <fullName evidence="7">Octaprenyl-diphosphate synthase</fullName>
        <ecNumber evidence="7">2.5.1.90</ecNumber>
    </submittedName>
</protein>
<proteinExistence type="inferred from homology"/>
<evidence type="ECO:0000256" key="1">
    <source>
        <dbReference type="ARBA" id="ARBA00001946"/>
    </source>
</evidence>
<organism evidence="7 8">
    <name type="scientific">candidate division WS6 bacterium OLB21</name>
    <dbReference type="NCBI Taxonomy" id="1617427"/>
    <lineage>
        <taxon>Bacteria</taxon>
        <taxon>Candidatus Dojkabacteria</taxon>
    </lineage>
</organism>
<dbReference type="STRING" id="1617427.UZ20_WS6002000285"/>
<dbReference type="GO" id="GO:0046872">
    <property type="term" value="F:metal ion binding"/>
    <property type="evidence" value="ECO:0007669"/>
    <property type="project" value="UniProtKB-KW"/>
</dbReference>
<evidence type="ECO:0000256" key="4">
    <source>
        <dbReference type="ARBA" id="ARBA00022723"/>
    </source>
</evidence>
<gene>
    <name evidence="7" type="primary">ispB</name>
    <name evidence="7" type="ORF">UZ20_WS6002000285</name>
</gene>
<dbReference type="AlphaFoldDB" id="A0A136KJW4"/>
<dbReference type="EC" id="2.5.1.90" evidence="7"/>
<sequence length="356" mass="40014">MDAKQTLEQFRNKLEPLLDEYFDQVVPQAKNISPVAHSAVTYLKEYTLRKAKRLRAALMYYTYLMLRGKNSEEALRVSAFIEIIQSYLLIHDDVMDQDALRRGGATIHTIYADVHRQQYGMQDPVHFGESMAINLGDIACHLACDILTDSDFDAPLKVKALSKLHKQIVTVGYGQMLDVVGSVRKSVSEEDVFLVHEFKTATYTYETPISVGAILAGATDDDVKVLTDYAIPAGIAFQIQDDILGMFGDEEKLGKANTSDLREGKHTLLIIKALENGTPKQVKTITQALGNHNITQKDADKVRQIIRDTGSLEYSQEQTRKFVAQAKAALETRLEWQGEGREFLDGVADYMINREY</sequence>
<dbReference type="PANTHER" id="PTHR12001:SF85">
    <property type="entry name" value="SHORT CHAIN ISOPRENYL DIPHOSPHATE SYNTHASE"/>
    <property type="match status" value="1"/>
</dbReference>
<evidence type="ECO:0000256" key="3">
    <source>
        <dbReference type="ARBA" id="ARBA00022679"/>
    </source>
</evidence>
<name>A0A136KJW4_9BACT</name>
<dbReference type="SUPFAM" id="SSF48576">
    <property type="entry name" value="Terpenoid synthases"/>
    <property type="match status" value="1"/>
</dbReference>
<dbReference type="EMBL" id="JYPD01000012">
    <property type="protein sequence ID" value="KXK09717.1"/>
    <property type="molecule type" value="Genomic_DNA"/>
</dbReference>
<dbReference type="CDD" id="cd00685">
    <property type="entry name" value="Trans_IPPS_HT"/>
    <property type="match status" value="1"/>
</dbReference>
<dbReference type="Proteomes" id="UP000070449">
    <property type="component" value="Unassembled WGS sequence"/>
</dbReference>
<dbReference type="SFLD" id="SFLDS00005">
    <property type="entry name" value="Isoprenoid_Synthase_Type_I"/>
    <property type="match status" value="1"/>
</dbReference>
<comment type="caution">
    <text evidence="7">The sequence shown here is derived from an EMBL/GenBank/DDBJ whole genome shotgun (WGS) entry which is preliminary data.</text>
</comment>
<dbReference type="InterPro" id="IPR008949">
    <property type="entry name" value="Isoprenoid_synthase_dom_sf"/>
</dbReference>
<comment type="cofactor">
    <cofactor evidence="1">
        <name>Mg(2+)</name>
        <dbReference type="ChEBI" id="CHEBI:18420"/>
    </cofactor>
</comment>
<dbReference type="Gene3D" id="1.10.600.10">
    <property type="entry name" value="Farnesyl Diphosphate Synthase"/>
    <property type="match status" value="1"/>
</dbReference>
<dbReference type="InterPro" id="IPR000092">
    <property type="entry name" value="Polyprenyl_synt"/>
</dbReference>
<reference evidence="7 8" key="1">
    <citation type="submission" date="2015-02" db="EMBL/GenBank/DDBJ databases">
        <title>Improved understanding of the partial-nitritation anammox process through 23 genomes representing the majority of the microbial community.</title>
        <authorList>
            <person name="Speth D.R."/>
            <person name="In T Zandt M."/>
            <person name="Guerrero Cruz S."/>
            <person name="Jetten M.S."/>
            <person name="Dutilh B.E."/>
        </authorList>
    </citation>
    <scope>NUCLEOTIDE SEQUENCE [LARGE SCALE GENOMIC DNA]</scope>
    <source>
        <strain evidence="7">OLB21</strain>
    </source>
</reference>
<dbReference type="GO" id="GO:0008299">
    <property type="term" value="P:isoprenoid biosynthetic process"/>
    <property type="evidence" value="ECO:0007669"/>
    <property type="project" value="InterPro"/>
</dbReference>
<accession>A0A136KJW4</accession>
<evidence type="ECO:0000313" key="7">
    <source>
        <dbReference type="EMBL" id="KXK09717.1"/>
    </source>
</evidence>
<dbReference type="SFLD" id="SFLDG01017">
    <property type="entry name" value="Polyprenyl_Transferase_Like"/>
    <property type="match status" value="1"/>
</dbReference>
<evidence type="ECO:0000256" key="2">
    <source>
        <dbReference type="ARBA" id="ARBA00006706"/>
    </source>
</evidence>
<evidence type="ECO:0000256" key="5">
    <source>
        <dbReference type="ARBA" id="ARBA00022842"/>
    </source>
</evidence>
<comment type="similarity">
    <text evidence="2 6">Belongs to the FPP/GGPP synthase family.</text>
</comment>
<dbReference type="PANTHER" id="PTHR12001">
    <property type="entry name" value="GERANYLGERANYL PYROPHOSPHATE SYNTHASE"/>
    <property type="match status" value="1"/>
</dbReference>
<dbReference type="InterPro" id="IPR033749">
    <property type="entry name" value="Polyprenyl_synt_CS"/>
</dbReference>
<dbReference type="PATRIC" id="fig|1617427.3.peg.301"/>
<keyword evidence="5" id="KW-0460">Magnesium</keyword>
<evidence type="ECO:0000256" key="6">
    <source>
        <dbReference type="RuleBase" id="RU004466"/>
    </source>
</evidence>
<dbReference type="Pfam" id="PF00348">
    <property type="entry name" value="polyprenyl_synt"/>
    <property type="match status" value="1"/>
</dbReference>
<dbReference type="PROSITE" id="PS00723">
    <property type="entry name" value="POLYPRENYL_SYNTHASE_1"/>
    <property type="match status" value="1"/>
</dbReference>
<keyword evidence="4" id="KW-0479">Metal-binding</keyword>
<evidence type="ECO:0000313" key="8">
    <source>
        <dbReference type="Proteomes" id="UP000070449"/>
    </source>
</evidence>
<dbReference type="GO" id="GO:0106350">
    <property type="term" value="F:all-trans-octaprenyl-diphosphate synthase activity"/>
    <property type="evidence" value="ECO:0007669"/>
    <property type="project" value="UniProtKB-EC"/>
</dbReference>